<organism evidence="1">
    <name type="scientific">viral metagenome</name>
    <dbReference type="NCBI Taxonomy" id="1070528"/>
    <lineage>
        <taxon>unclassified sequences</taxon>
        <taxon>metagenomes</taxon>
        <taxon>organismal metagenomes</taxon>
    </lineage>
</organism>
<accession>A0A6M3JVH5</accession>
<proteinExistence type="predicted"/>
<reference evidence="1" key="1">
    <citation type="submission" date="2020-03" db="EMBL/GenBank/DDBJ databases">
        <title>The deep terrestrial virosphere.</title>
        <authorList>
            <person name="Holmfeldt K."/>
            <person name="Nilsson E."/>
            <person name="Simone D."/>
            <person name="Lopez-Fernandez M."/>
            <person name="Wu X."/>
            <person name="de Brujin I."/>
            <person name="Lundin D."/>
            <person name="Andersson A."/>
            <person name="Bertilsson S."/>
            <person name="Dopson M."/>
        </authorList>
    </citation>
    <scope>NUCLEOTIDE SEQUENCE</scope>
    <source>
        <strain evidence="1">MM415A02093</strain>
    </source>
</reference>
<gene>
    <name evidence="1" type="ORF">MM415A02093_0002</name>
</gene>
<dbReference type="EMBL" id="MT142075">
    <property type="protein sequence ID" value="QJA74109.1"/>
    <property type="molecule type" value="Genomic_DNA"/>
</dbReference>
<sequence>MMPHSYAKAGLMPWLYGDGGMMEYQEIKINRIIDYFVEGYSQHIKHYDWFYDSQKETVILKLFPETDEVDSNYEAAQADKAV</sequence>
<name>A0A6M3JVH5_9ZZZZ</name>
<dbReference type="AlphaFoldDB" id="A0A6M3JVH5"/>
<protein>
    <submittedName>
        <fullName evidence="1">Uncharacterized protein</fullName>
    </submittedName>
</protein>
<evidence type="ECO:0000313" key="1">
    <source>
        <dbReference type="EMBL" id="QJA74109.1"/>
    </source>
</evidence>